<protein>
    <submittedName>
        <fullName evidence="1">Uncharacterized protein</fullName>
    </submittedName>
</protein>
<gene>
    <name evidence="1" type="ORF">BaRGS_00023044</name>
</gene>
<accession>A0ABD0KF51</accession>
<evidence type="ECO:0000313" key="1">
    <source>
        <dbReference type="EMBL" id="KAK7485743.1"/>
    </source>
</evidence>
<comment type="caution">
    <text evidence="1">The sequence shown here is derived from an EMBL/GenBank/DDBJ whole genome shotgun (WGS) entry which is preliminary data.</text>
</comment>
<sequence>STKNTPGPKVTTTAFDVRIKHGKSLENQRSHNGRSRNAWPHRSSRIAFMAGDKIFLSSIAVHRPEAPIRLGKLRALASPQFRSDDVMFLRHVQAHGIDGFQTITFIARLPTISTSRTAPRNPILHSQARKQSFNSASHVLIASLSVMVRKRSGLVPGRTVV</sequence>
<evidence type="ECO:0000313" key="2">
    <source>
        <dbReference type="Proteomes" id="UP001519460"/>
    </source>
</evidence>
<proteinExistence type="predicted"/>
<reference evidence="1 2" key="1">
    <citation type="journal article" date="2023" name="Sci. Data">
        <title>Genome assembly of the Korean intertidal mud-creeper Batillaria attramentaria.</title>
        <authorList>
            <person name="Patra A.K."/>
            <person name="Ho P.T."/>
            <person name="Jun S."/>
            <person name="Lee S.J."/>
            <person name="Kim Y."/>
            <person name="Won Y.J."/>
        </authorList>
    </citation>
    <scope>NUCLEOTIDE SEQUENCE [LARGE SCALE GENOMIC DNA]</scope>
    <source>
        <strain evidence="1">Wonlab-2016</strain>
    </source>
</reference>
<organism evidence="1 2">
    <name type="scientific">Batillaria attramentaria</name>
    <dbReference type="NCBI Taxonomy" id="370345"/>
    <lineage>
        <taxon>Eukaryota</taxon>
        <taxon>Metazoa</taxon>
        <taxon>Spiralia</taxon>
        <taxon>Lophotrochozoa</taxon>
        <taxon>Mollusca</taxon>
        <taxon>Gastropoda</taxon>
        <taxon>Caenogastropoda</taxon>
        <taxon>Sorbeoconcha</taxon>
        <taxon>Cerithioidea</taxon>
        <taxon>Batillariidae</taxon>
        <taxon>Batillaria</taxon>
    </lineage>
</organism>
<dbReference type="Proteomes" id="UP001519460">
    <property type="component" value="Unassembled WGS sequence"/>
</dbReference>
<dbReference type="EMBL" id="JACVVK020000190">
    <property type="protein sequence ID" value="KAK7485743.1"/>
    <property type="molecule type" value="Genomic_DNA"/>
</dbReference>
<keyword evidence="2" id="KW-1185">Reference proteome</keyword>
<dbReference type="AlphaFoldDB" id="A0ABD0KF51"/>
<name>A0ABD0KF51_9CAEN</name>
<feature type="non-terminal residue" evidence="1">
    <location>
        <position position="1"/>
    </location>
</feature>